<feature type="signal peptide" evidence="2">
    <location>
        <begin position="1"/>
        <end position="28"/>
    </location>
</feature>
<dbReference type="EMBL" id="JAENGP010000002">
    <property type="protein sequence ID" value="MBK1780085.1"/>
    <property type="molecule type" value="Genomic_DNA"/>
</dbReference>
<proteinExistence type="inferred from homology"/>
<sequence length="327" mass="34967">MKQKPKSKKWTTVIAAGALSVITTSVLAAYPDQPIRLVVPYAPGGTTDLIARIVAPKLGEALGQSVVIINKPGAGGAIGSLSASREKPDGYTLVMAVESSHAVNPSVQKTPSYDPVKDFSPISNLANVLGVLDINADSPIQTFQQLVDMLKADPDKYTFGSSGNGGYSHLFGERFKSVTQTDVLHVPYKGLGPALTDLLAGQINVVFDNLPSSAGHLESGKLRALAVAAPERVKQFPDVPTYAEVGYPQLNTPSWFGLAAPAGVPDDILETLNQAVKKTLADPDVIKRIEQQGAVPDYTTRADFSTMIEESNQRWQQVVNDINFEKL</sequence>
<dbReference type="PANTHER" id="PTHR42928">
    <property type="entry name" value="TRICARBOXYLATE-BINDING PROTEIN"/>
    <property type="match status" value="1"/>
</dbReference>
<dbReference type="CDD" id="cd07012">
    <property type="entry name" value="PBP2_Bug_TTT"/>
    <property type="match status" value="1"/>
</dbReference>
<dbReference type="Pfam" id="PF03401">
    <property type="entry name" value="TctC"/>
    <property type="match status" value="1"/>
</dbReference>
<dbReference type="Proteomes" id="UP000635316">
    <property type="component" value="Unassembled WGS sequence"/>
</dbReference>
<evidence type="ECO:0000256" key="2">
    <source>
        <dbReference type="SAM" id="SignalP"/>
    </source>
</evidence>
<evidence type="ECO:0000313" key="3">
    <source>
        <dbReference type="EMBL" id="MBK1780085.1"/>
    </source>
</evidence>
<dbReference type="PANTHER" id="PTHR42928:SF5">
    <property type="entry name" value="BLR1237 PROTEIN"/>
    <property type="match status" value="1"/>
</dbReference>
<reference evidence="3 4" key="1">
    <citation type="submission" date="2020-12" db="EMBL/GenBank/DDBJ databases">
        <authorList>
            <person name="Lu T."/>
            <person name="Wang Q."/>
            <person name="Han X."/>
        </authorList>
    </citation>
    <scope>NUCLEOTIDE SEQUENCE [LARGE SCALE GENOMIC DNA]</scope>
    <source>
        <strain evidence="3 4">WQ 585</strain>
    </source>
</reference>
<dbReference type="Gene3D" id="3.40.190.150">
    <property type="entry name" value="Bordetella uptake gene, domain 1"/>
    <property type="match status" value="1"/>
</dbReference>
<evidence type="ECO:0000256" key="1">
    <source>
        <dbReference type="ARBA" id="ARBA00006987"/>
    </source>
</evidence>
<keyword evidence="2" id="KW-0732">Signal</keyword>
<evidence type="ECO:0000313" key="4">
    <source>
        <dbReference type="Proteomes" id="UP000635316"/>
    </source>
</evidence>
<dbReference type="SUPFAM" id="SSF53850">
    <property type="entry name" value="Periplasmic binding protein-like II"/>
    <property type="match status" value="1"/>
</dbReference>
<protein>
    <submittedName>
        <fullName evidence="3">Tripartite tricarboxylate transporter substrate binding protein</fullName>
    </submittedName>
</protein>
<name>A0ABS1EER5_9BURK</name>
<comment type="similarity">
    <text evidence="1">Belongs to the UPF0065 (bug) family.</text>
</comment>
<dbReference type="RefSeq" id="WP_200233472.1">
    <property type="nucleotide sequence ID" value="NZ_JAENGP010000002.1"/>
</dbReference>
<accession>A0ABS1EER5</accession>
<dbReference type="InterPro" id="IPR042100">
    <property type="entry name" value="Bug_dom1"/>
</dbReference>
<dbReference type="Gene3D" id="3.40.190.10">
    <property type="entry name" value="Periplasmic binding protein-like II"/>
    <property type="match status" value="1"/>
</dbReference>
<feature type="chain" id="PRO_5046423992" evidence="2">
    <location>
        <begin position="29"/>
        <end position="327"/>
    </location>
</feature>
<keyword evidence="4" id="KW-1185">Reference proteome</keyword>
<organism evidence="3 4">
    <name type="scientific">Advenella mandrilli</name>
    <dbReference type="NCBI Taxonomy" id="2800330"/>
    <lineage>
        <taxon>Bacteria</taxon>
        <taxon>Pseudomonadati</taxon>
        <taxon>Pseudomonadota</taxon>
        <taxon>Betaproteobacteria</taxon>
        <taxon>Burkholderiales</taxon>
        <taxon>Alcaligenaceae</taxon>
    </lineage>
</organism>
<gene>
    <name evidence="3" type="ORF">JHL22_02510</name>
</gene>
<dbReference type="InterPro" id="IPR005064">
    <property type="entry name" value="BUG"/>
</dbReference>
<comment type="caution">
    <text evidence="3">The sequence shown here is derived from an EMBL/GenBank/DDBJ whole genome shotgun (WGS) entry which is preliminary data.</text>
</comment>
<dbReference type="PIRSF" id="PIRSF017082">
    <property type="entry name" value="YflP"/>
    <property type="match status" value="1"/>
</dbReference>